<proteinExistence type="predicted"/>
<reference evidence="2" key="1">
    <citation type="submission" date="2018-02" db="EMBL/GenBank/DDBJ databases">
        <title>Rhizophora mucronata_Transcriptome.</title>
        <authorList>
            <person name="Meera S.P."/>
            <person name="Sreeshan A."/>
            <person name="Augustine A."/>
        </authorList>
    </citation>
    <scope>NUCLEOTIDE SEQUENCE</scope>
    <source>
        <tissue evidence="2">Leaf</tissue>
    </source>
</reference>
<protein>
    <submittedName>
        <fullName evidence="2">Uncharacterized protein</fullName>
    </submittedName>
</protein>
<dbReference type="EMBL" id="GGEC01081897">
    <property type="protein sequence ID" value="MBX62381.1"/>
    <property type="molecule type" value="Transcribed_RNA"/>
</dbReference>
<feature type="transmembrane region" description="Helical" evidence="1">
    <location>
        <begin position="36"/>
        <end position="57"/>
    </location>
</feature>
<accession>A0A2P2Q5Y4</accession>
<keyword evidence="1" id="KW-1133">Transmembrane helix</keyword>
<evidence type="ECO:0000313" key="2">
    <source>
        <dbReference type="EMBL" id="MBX62381.1"/>
    </source>
</evidence>
<keyword evidence="1" id="KW-0472">Membrane</keyword>
<keyword evidence="1" id="KW-0812">Transmembrane</keyword>
<sequence length="75" mass="8630">MLFLVGMDSRTTVMGFLFSDLGRLAKPNSMWSSMKVLFWLLLLLLLFFLFVFLHLFLSRLNVIAVGSSCTRQQLP</sequence>
<dbReference type="AlphaFoldDB" id="A0A2P2Q5Y4"/>
<organism evidence="2">
    <name type="scientific">Rhizophora mucronata</name>
    <name type="common">Asiatic mangrove</name>
    <dbReference type="NCBI Taxonomy" id="61149"/>
    <lineage>
        <taxon>Eukaryota</taxon>
        <taxon>Viridiplantae</taxon>
        <taxon>Streptophyta</taxon>
        <taxon>Embryophyta</taxon>
        <taxon>Tracheophyta</taxon>
        <taxon>Spermatophyta</taxon>
        <taxon>Magnoliopsida</taxon>
        <taxon>eudicotyledons</taxon>
        <taxon>Gunneridae</taxon>
        <taxon>Pentapetalae</taxon>
        <taxon>rosids</taxon>
        <taxon>fabids</taxon>
        <taxon>Malpighiales</taxon>
        <taxon>Rhizophoraceae</taxon>
        <taxon>Rhizophora</taxon>
    </lineage>
</organism>
<evidence type="ECO:0000256" key="1">
    <source>
        <dbReference type="SAM" id="Phobius"/>
    </source>
</evidence>
<name>A0A2P2Q5Y4_RHIMU</name>